<dbReference type="Proteomes" id="UP000759131">
    <property type="component" value="Unassembled WGS sequence"/>
</dbReference>
<dbReference type="AlphaFoldDB" id="A0A7R9L107"/>
<keyword evidence="3" id="KW-1185">Reference proteome</keyword>
<dbReference type="EMBL" id="CAJPIZ010012059">
    <property type="protein sequence ID" value="CAG2113497.1"/>
    <property type="molecule type" value="Genomic_DNA"/>
</dbReference>
<evidence type="ECO:0000313" key="3">
    <source>
        <dbReference type="Proteomes" id="UP000759131"/>
    </source>
</evidence>
<name>A0A7R9L107_9ACAR</name>
<evidence type="ECO:0000256" key="1">
    <source>
        <dbReference type="SAM" id="Phobius"/>
    </source>
</evidence>
<dbReference type="EMBL" id="OC866634">
    <property type="protein sequence ID" value="CAD7633067.1"/>
    <property type="molecule type" value="Genomic_DNA"/>
</dbReference>
<keyword evidence="1" id="KW-1133">Transmembrane helix</keyword>
<feature type="transmembrane region" description="Helical" evidence="1">
    <location>
        <begin position="518"/>
        <end position="542"/>
    </location>
</feature>
<proteinExistence type="predicted"/>
<keyword evidence="1" id="KW-0472">Membrane</keyword>
<gene>
    <name evidence="2" type="ORF">OSB1V03_LOCUS13466</name>
</gene>
<protein>
    <submittedName>
        <fullName evidence="2">Uncharacterized protein</fullName>
    </submittedName>
</protein>
<organism evidence="2">
    <name type="scientific">Medioppia subpectinata</name>
    <dbReference type="NCBI Taxonomy" id="1979941"/>
    <lineage>
        <taxon>Eukaryota</taxon>
        <taxon>Metazoa</taxon>
        <taxon>Ecdysozoa</taxon>
        <taxon>Arthropoda</taxon>
        <taxon>Chelicerata</taxon>
        <taxon>Arachnida</taxon>
        <taxon>Acari</taxon>
        <taxon>Acariformes</taxon>
        <taxon>Sarcoptiformes</taxon>
        <taxon>Oribatida</taxon>
        <taxon>Brachypylina</taxon>
        <taxon>Oppioidea</taxon>
        <taxon>Oppiidae</taxon>
        <taxon>Medioppia</taxon>
    </lineage>
</organism>
<reference evidence="2" key="1">
    <citation type="submission" date="2020-11" db="EMBL/GenBank/DDBJ databases">
        <authorList>
            <person name="Tran Van P."/>
        </authorList>
    </citation>
    <scope>NUCLEOTIDE SEQUENCE</scope>
</reference>
<keyword evidence="1" id="KW-0812">Transmembrane</keyword>
<evidence type="ECO:0000313" key="2">
    <source>
        <dbReference type="EMBL" id="CAD7633067.1"/>
    </source>
</evidence>
<sequence length="556" mass="60461">MKERIVWFTGNQTDVNGSEAMDYTADMSTNTINEKIADNLDKIEREITVNIEHNNEFERKLLFNSHNNYNAVDYNDKYNVVNTQLADKGPGVEHNNNITISSTNDMSFDVEVNQFSGDGSGSDDDRQQVLITTGNETNISMPAMIMNGSITATDPGVRTRSAIPVADDAVIDTAIIVRQTPSVANNQRFVNNVSLINTDEINLQSNTSGTAKPLGVRPSAPPLLLQPYKTGTRNAPKLPAPMNSIKSEIIKIIISENNAMNNNVNNGPTIVGVEMTPNAMQTAQQPYRTASTSIYTTTSTTRASLTTTAAPIARRVTKHRSNSILDRLQRIDTKKYKFVESAETRPPKILAKNCQTLNALSALIKDYNKTYSRSTSGQIVIAFSDRPDTGVDHLCLYLSADRDCGAVSAKCGESVGKNDGNICTDVTQNECRLSLVSQTTVEFRHIIGWYGCDSAGSYSSSGRAGVGAGGGAGADSSHIINPSTTGNNLLTQCESFEIKPQNSDNKSEEEESGHKRTVVIITATVVPIIILCVAIVSTYCYCKNRNKKLNSLNTYP</sequence>
<accession>A0A7R9L107</accession>